<dbReference type="AlphaFoldDB" id="A0A845R0N1"/>
<dbReference type="InterPro" id="IPR001206">
    <property type="entry name" value="Diacylglycerol_kinase_cat_dom"/>
</dbReference>
<evidence type="ECO:0000256" key="6">
    <source>
        <dbReference type="ARBA" id="ARBA00022741"/>
    </source>
</evidence>
<keyword evidence="11" id="KW-0594">Phospholipid biosynthesis</keyword>
<protein>
    <submittedName>
        <fullName evidence="14">Diacylglycerol kinase family lipid kinase</fullName>
    </submittedName>
</protein>
<keyword evidence="6" id="KW-0547">Nucleotide-binding</keyword>
<keyword evidence="10" id="KW-0443">Lipid metabolism</keyword>
<keyword evidence="9" id="KW-0460">Magnesium</keyword>
<keyword evidence="4" id="KW-0808">Transferase</keyword>
<dbReference type="InterPro" id="IPR045540">
    <property type="entry name" value="YegS/DAGK_C"/>
</dbReference>
<evidence type="ECO:0000256" key="7">
    <source>
        <dbReference type="ARBA" id="ARBA00022777"/>
    </source>
</evidence>
<dbReference type="PANTHER" id="PTHR12358">
    <property type="entry name" value="SPHINGOSINE KINASE"/>
    <property type="match status" value="1"/>
</dbReference>
<dbReference type="SUPFAM" id="SSF111331">
    <property type="entry name" value="NAD kinase/diacylglycerol kinase-like"/>
    <property type="match status" value="1"/>
</dbReference>
<comment type="similarity">
    <text evidence="2">Belongs to the diacylglycerol/lipid kinase family.</text>
</comment>
<keyword evidence="3" id="KW-0444">Lipid biosynthesis</keyword>
<feature type="domain" description="DAGKc" evidence="13">
    <location>
        <begin position="1"/>
        <end position="129"/>
    </location>
</feature>
<organism evidence="14 15">
    <name type="scientific">Senegalia massiliensis</name>
    <dbReference type="NCBI Taxonomy" id="1720316"/>
    <lineage>
        <taxon>Bacteria</taxon>
        <taxon>Bacillati</taxon>
        <taxon>Bacillota</taxon>
        <taxon>Clostridia</taxon>
        <taxon>Eubacteriales</taxon>
        <taxon>Clostridiaceae</taxon>
        <taxon>Senegalia</taxon>
    </lineage>
</organism>
<dbReference type="Gene3D" id="3.40.50.10330">
    <property type="entry name" value="Probable inorganic polyphosphate/atp-NAD kinase, domain 1"/>
    <property type="match status" value="1"/>
</dbReference>
<dbReference type="EMBL" id="QXXA01000020">
    <property type="protein sequence ID" value="NBI08131.1"/>
    <property type="molecule type" value="Genomic_DNA"/>
</dbReference>
<dbReference type="GO" id="GO:0016301">
    <property type="term" value="F:kinase activity"/>
    <property type="evidence" value="ECO:0007669"/>
    <property type="project" value="UniProtKB-KW"/>
</dbReference>
<evidence type="ECO:0000256" key="2">
    <source>
        <dbReference type="ARBA" id="ARBA00005983"/>
    </source>
</evidence>
<dbReference type="Pfam" id="PF00781">
    <property type="entry name" value="DAGK_cat"/>
    <property type="match status" value="1"/>
</dbReference>
<keyword evidence="12" id="KW-1208">Phospholipid metabolism</keyword>
<dbReference type="OrthoDB" id="9786026at2"/>
<proteinExistence type="inferred from homology"/>
<dbReference type="Pfam" id="PF19279">
    <property type="entry name" value="YegS_C"/>
    <property type="match status" value="1"/>
</dbReference>
<comment type="cofactor">
    <cofactor evidence="1">
        <name>Mg(2+)</name>
        <dbReference type="ChEBI" id="CHEBI:18420"/>
    </cofactor>
</comment>
<accession>A0A845R0N1</accession>
<evidence type="ECO:0000256" key="11">
    <source>
        <dbReference type="ARBA" id="ARBA00023209"/>
    </source>
</evidence>
<evidence type="ECO:0000256" key="8">
    <source>
        <dbReference type="ARBA" id="ARBA00022840"/>
    </source>
</evidence>
<dbReference type="PROSITE" id="PS50146">
    <property type="entry name" value="DAGK"/>
    <property type="match status" value="1"/>
</dbReference>
<evidence type="ECO:0000256" key="1">
    <source>
        <dbReference type="ARBA" id="ARBA00001946"/>
    </source>
</evidence>
<reference evidence="14 15" key="1">
    <citation type="submission" date="2018-08" db="EMBL/GenBank/DDBJ databases">
        <title>Murine metabolic-syndrome-specific gut microbial biobank.</title>
        <authorList>
            <person name="Liu C."/>
        </authorList>
    </citation>
    <scope>NUCLEOTIDE SEQUENCE [LARGE SCALE GENOMIC DNA]</scope>
    <source>
        <strain evidence="14 15">583</strain>
    </source>
</reference>
<keyword evidence="8" id="KW-0067">ATP-binding</keyword>
<dbReference type="GO" id="GO:0005524">
    <property type="term" value="F:ATP binding"/>
    <property type="evidence" value="ECO:0007669"/>
    <property type="project" value="UniProtKB-KW"/>
</dbReference>
<dbReference type="Gene3D" id="2.60.200.40">
    <property type="match status" value="1"/>
</dbReference>
<dbReference type="SMART" id="SM00046">
    <property type="entry name" value="DAGKc"/>
    <property type="match status" value="1"/>
</dbReference>
<evidence type="ECO:0000313" key="15">
    <source>
        <dbReference type="Proteomes" id="UP000467132"/>
    </source>
</evidence>
<keyword evidence="15" id="KW-1185">Reference proteome</keyword>
<keyword evidence="5" id="KW-0479">Metal-binding</keyword>
<comment type="caution">
    <text evidence="14">The sequence shown here is derived from an EMBL/GenBank/DDBJ whole genome shotgun (WGS) entry which is preliminary data.</text>
</comment>
<name>A0A845R0N1_9CLOT</name>
<dbReference type="GO" id="GO:0008654">
    <property type="term" value="P:phospholipid biosynthetic process"/>
    <property type="evidence" value="ECO:0007669"/>
    <property type="project" value="UniProtKB-KW"/>
</dbReference>
<dbReference type="InterPro" id="IPR050187">
    <property type="entry name" value="Lipid_Phosphate_FormReg"/>
</dbReference>
<dbReference type="InterPro" id="IPR016064">
    <property type="entry name" value="NAD/diacylglycerol_kinase_sf"/>
</dbReference>
<dbReference type="NCBIfam" id="TIGR00147">
    <property type="entry name" value="YegS/Rv2252/BmrU family lipid kinase"/>
    <property type="match status" value="1"/>
</dbReference>
<evidence type="ECO:0000256" key="4">
    <source>
        <dbReference type="ARBA" id="ARBA00022679"/>
    </source>
</evidence>
<gene>
    <name evidence="14" type="ORF">D3Z33_14830</name>
</gene>
<evidence type="ECO:0000313" key="14">
    <source>
        <dbReference type="EMBL" id="NBI08131.1"/>
    </source>
</evidence>
<evidence type="ECO:0000259" key="13">
    <source>
        <dbReference type="PROSITE" id="PS50146"/>
    </source>
</evidence>
<dbReference type="InterPro" id="IPR017438">
    <property type="entry name" value="ATP-NAD_kinase_N"/>
</dbReference>
<dbReference type="RefSeq" id="WP_160198597.1">
    <property type="nucleotide sequence ID" value="NZ_QXXA01000020.1"/>
</dbReference>
<dbReference type="GO" id="GO:0046872">
    <property type="term" value="F:metal ion binding"/>
    <property type="evidence" value="ECO:0007669"/>
    <property type="project" value="UniProtKB-KW"/>
</dbReference>
<evidence type="ECO:0000256" key="5">
    <source>
        <dbReference type="ARBA" id="ARBA00022723"/>
    </source>
</evidence>
<keyword evidence="7 14" id="KW-0418">Kinase</keyword>
<dbReference type="GO" id="GO:0005886">
    <property type="term" value="C:plasma membrane"/>
    <property type="evidence" value="ECO:0007669"/>
    <property type="project" value="TreeGrafter"/>
</dbReference>
<evidence type="ECO:0000256" key="9">
    <source>
        <dbReference type="ARBA" id="ARBA00022842"/>
    </source>
</evidence>
<evidence type="ECO:0000256" key="3">
    <source>
        <dbReference type="ARBA" id="ARBA00022516"/>
    </source>
</evidence>
<dbReference type="PANTHER" id="PTHR12358:SF106">
    <property type="entry name" value="LIPID KINASE YEGS"/>
    <property type="match status" value="1"/>
</dbReference>
<evidence type="ECO:0000256" key="12">
    <source>
        <dbReference type="ARBA" id="ARBA00023264"/>
    </source>
</evidence>
<dbReference type="Proteomes" id="UP000467132">
    <property type="component" value="Unassembled WGS sequence"/>
</dbReference>
<sequence>MKIAFIINPVAGRNRKKDIVPIIKNKFKNIDYKYIITHTKDIDDARLITMKYLKQDYKIIVAIGGDGTVREVASGIKEMNKGILGIIPMGTGNDLARTLNIPLSPDKALDRILDHNIRNINIAKVEQNKFLNVASIGIDAEIVKNTRIFKGLFKGKLAYTLGVLRTLFIFKPKSVTIKYDDIEKNEKVLLVAVANGNYYGGGMMISPNSKIDDNQLDICIIKNISKIKLLFLFPSVYNGKHGKYKKYVKFISANSLKIYSKEKIFLNVDGDILEKKGLIQFDLYNKNIKVIV</sequence>
<evidence type="ECO:0000256" key="10">
    <source>
        <dbReference type="ARBA" id="ARBA00023098"/>
    </source>
</evidence>
<dbReference type="InterPro" id="IPR005218">
    <property type="entry name" value="Diacylglycerol/lipid_kinase"/>
</dbReference>